<name>A0A1D2M3L5_ORCCI</name>
<dbReference type="AlphaFoldDB" id="A0A1D2M3L5"/>
<reference evidence="2 3" key="1">
    <citation type="journal article" date="2016" name="Genome Biol. Evol.">
        <title>Gene Family Evolution Reflects Adaptation to Soil Environmental Stressors in the Genome of the Collembolan Orchesella cincta.</title>
        <authorList>
            <person name="Faddeeva-Vakhrusheva A."/>
            <person name="Derks M.F."/>
            <person name="Anvar S.Y."/>
            <person name="Agamennone V."/>
            <person name="Suring W."/>
            <person name="Smit S."/>
            <person name="van Straalen N.M."/>
            <person name="Roelofs D."/>
        </authorList>
    </citation>
    <scope>NUCLEOTIDE SEQUENCE [LARGE SCALE GENOMIC DNA]</scope>
    <source>
        <tissue evidence="2">Mixed pool</tissue>
    </source>
</reference>
<feature type="compositionally biased region" description="Low complexity" evidence="1">
    <location>
        <begin position="126"/>
        <end position="135"/>
    </location>
</feature>
<proteinExistence type="predicted"/>
<accession>A0A1D2M3L5</accession>
<feature type="region of interest" description="Disordered" evidence="1">
    <location>
        <begin position="126"/>
        <end position="155"/>
    </location>
</feature>
<comment type="caution">
    <text evidence="2">The sequence shown here is derived from an EMBL/GenBank/DDBJ whole genome shotgun (WGS) entry which is preliminary data.</text>
</comment>
<evidence type="ECO:0000313" key="3">
    <source>
        <dbReference type="Proteomes" id="UP000094527"/>
    </source>
</evidence>
<keyword evidence="3" id="KW-1185">Reference proteome</keyword>
<evidence type="ECO:0000313" key="2">
    <source>
        <dbReference type="EMBL" id="ODM87567.1"/>
    </source>
</evidence>
<dbReference type="EMBL" id="LJIJ01005047">
    <property type="protein sequence ID" value="ODM87567.1"/>
    <property type="molecule type" value="Genomic_DNA"/>
</dbReference>
<organism evidence="2 3">
    <name type="scientific">Orchesella cincta</name>
    <name type="common">Springtail</name>
    <name type="synonym">Podura cincta</name>
    <dbReference type="NCBI Taxonomy" id="48709"/>
    <lineage>
        <taxon>Eukaryota</taxon>
        <taxon>Metazoa</taxon>
        <taxon>Ecdysozoa</taxon>
        <taxon>Arthropoda</taxon>
        <taxon>Hexapoda</taxon>
        <taxon>Collembola</taxon>
        <taxon>Entomobryomorpha</taxon>
        <taxon>Entomobryoidea</taxon>
        <taxon>Orchesellidae</taxon>
        <taxon>Orchesellinae</taxon>
        <taxon>Orchesella</taxon>
    </lineage>
</organism>
<dbReference type="Proteomes" id="UP000094527">
    <property type="component" value="Unassembled WGS sequence"/>
</dbReference>
<dbReference type="OrthoDB" id="684045at2759"/>
<sequence>MCGKIKPDTHRALYCRKLDLEQFSVDVVVNLLKTAHKYNIGQLEKFTTQFLSRQTTDWFTVNGALELYLFTMNVDNLHTLSGKLRTIMRANPQQLSSCFTFLSWMHKNPKAAAEFALMLLEPEPMNPLDSPNSSPRSPPYSPCTIYSFNFDPDSD</sequence>
<evidence type="ECO:0000256" key="1">
    <source>
        <dbReference type="SAM" id="MobiDB-lite"/>
    </source>
</evidence>
<protein>
    <submittedName>
        <fullName evidence="2">Uncharacterized protein</fullName>
    </submittedName>
</protein>
<gene>
    <name evidence="2" type="ORF">Ocin01_19115</name>
</gene>